<accession>B4D4Y0</accession>
<feature type="signal peptide" evidence="1">
    <location>
        <begin position="1"/>
        <end position="20"/>
    </location>
</feature>
<dbReference type="AlphaFoldDB" id="B4D4Y0"/>
<reference evidence="2 3" key="1">
    <citation type="journal article" date="2011" name="J. Bacteriol.">
        <title>Genome sequence of Chthoniobacter flavus Ellin428, an aerobic heterotrophic soil bacterium.</title>
        <authorList>
            <person name="Kant R."/>
            <person name="van Passel M.W."/>
            <person name="Palva A."/>
            <person name="Lucas S."/>
            <person name="Lapidus A."/>
            <person name="Glavina Del Rio T."/>
            <person name="Dalin E."/>
            <person name="Tice H."/>
            <person name="Bruce D."/>
            <person name="Goodwin L."/>
            <person name="Pitluck S."/>
            <person name="Larimer F.W."/>
            <person name="Land M.L."/>
            <person name="Hauser L."/>
            <person name="Sangwan P."/>
            <person name="de Vos W.M."/>
            <person name="Janssen P.H."/>
            <person name="Smidt H."/>
        </authorList>
    </citation>
    <scope>NUCLEOTIDE SEQUENCE [LARGE SCALE GENOMIC DNA]</scope>
    <source>
        <strain evidence="2 3">Ellin428</strain>
    </source>
</reference>
<sequence precursor="true">MNTPLRAALVCLAIISIAVAATPNTRTRLTAQRIADLTAPAEGPHPKGYKIEISGLGSSLLAAAKPEGEILSVRELHFPSEFKPPQAAANGAPGITPTTPTAFETVNTGWSVRLTAKPHGKVIAVYGIADYVEAELVAGGYGVVAGPIYTEKGEVITPNKLDQPKLQTTTTRFNIFAVAGESYEVTLYRGAKSEKHIVTVSAE</sequence>
<name>B4D4Y0_9BACT</name>
<feature type="chain" id="PRO_5002803167" evidence="1">
    <location>
        <begin position="21"/>
        <end position="203"/>
    </location>
</feature>
<protein>
    <submittedName>
        <fullName evidence="2">Uncharacterized protein</fullName>
    </submittedName>
</protein>
<dbReference type="Proteomes" id="UP000005824">
    <property type="component" value="Unassembled WGS sequence"/>
</dbReference>
<dbReference type="RefSeq" id="WP_006981293.1">
    <property type="nucleotide sequence ID" value="NZ_ABVL01000012.1"/>
</dbReference>
<comment type="caution">
    <text evidence="2">The sequence shown here is derived from an EMBL/GenBank/DDBJ whole genome shotgun (WGS) entry which is preliminary data.</text>
</comment>
<dbReference type="EMBL" id="ABVL01000012">
    <property type="protein sequence ID" value="EDY18583.1"/>
    <property type="molecule type" value="Genomic_DNA"/>
</dbReference>
<evidence type="ECO:0000256" key="1">
    <source>
        <dbReference type="SAM" id="SignalP"/>
    </source>
</evidence>
<dbReference type="InParanoid" id="B4D4Y0"/>
<evidence type="ECO:0000313" key="2">
    <source>
        <dbReference type="EMBL" id="EDY18583.1"/>
    </source>
</evidence>
<gene>
    <name evidence="2" type="ORF">CfE428DRAFT_3968</name>
</gene>
<organism evidence="2 3">
    <name type="scientific">Chthoniobacter flavus Ellin428</name>
    <dbReference type="NCBI Taxonomy" id="497964"/>
    <lineage>
        <taxon>Bacteria</taxon>
        <taxon>Pseudomonadati</taxon>
        <taxon>Verrucomicrobiota</taxon>
        <taxon>Spartobacteria</taxon>
        <taxon>Chthoniobacterales</taxon>
        <taxon>Chthoniobacteraceae</taxon>
        <taxon>Chthoniobacter</taxon>
    </lineage>
</organism>
<evidence type="ECO:0000313" key="3">
    <source>
        <dbReference type="Proteomes" id="UP000005824"/>
    </source>
</evidence>
<keyword evidence="3" id="KW-1185">Reference proteome</keyword>
<keyword evidence="1" id="KW-0732">Signal</keyword>
<proteinExistence type="predicted"/>